<reference evidence="9" key="1">
    <citation type="submission" date="2020-12" db="EMBL/GenBank/DDBJ databases">
        <title>Sanguibacter suaedae sp. nov., isolated from Suaeda aralocaspica.</title>
        <authorList>
            <person name="Ma Q."/>
        </authorList>
    </citation>
    <scope>NUCLEOTIDE SEQUENCE</scope>
    <source>
        <strain evidence="9">YZGR15</strain>
    </source>
</reference>
<feature type="transmembrane region" description="Helical" evidence="8">
    <location>
        <begin position="174"/>
        <end position="198"/>
    </location>
</feature>
<feature type="transmembrane region" description="Helical" evidence="8">
    <location>
        <begin position="38"/>
        <end position="59"/>
    </location>
</feature>
<dbReference type="PRINTS" id="PR00783">
    <property type="entry name" value="MINTRINSICP"/>
</dbReference>
<dbReference type="RefSeq" id="WP_198732503.1">
    <property type="nucleotide sequence ID" value="NZ_JAEINH010000002.1"/>
</dbReference>
<dbReference type="GO" id="GO:0015254">
    <property type="term" value="F:glycerol channel activity"/>
    <property type="evidence" value="ECO:0007669"/>
    <property type="project" value="TreeGrafter"/>
</dbReference>
<feature type="transmembrane region" description="Helical" evidence="8">
    <location>
        <begin position="150"/>
        <end position="168"/>
    </location>
</feature>
<dbReference type="AlphaFoldDB" id="A0A934M673"/>
<evidence type="ECO:0000256" key="4">
    <source>
        <dbReference type="ARBA" id="ARBA00022692"/>
    </source>
</evidence>
<dbReference type="InterPro" id="IPR023271">
    <property type="entry name" value="Aquaporin-like"/>
</dbReference>
<proteinExistence type="inferred from homology"/>
<dbReference type="InterPro" id="IPR050363">
    <property type="entry name" value="MIP/Aquaporin"/>
</dbReference>
<evidence type="ECO:0000313" key="9">
    <source>
        <dbReference type="EMBL" id="MBI9113937.1"/>
    </source>
</evidence>
<evidence type="ECO:0000256" key="2">
    <source>
        <dbReference type="ARBA" id="ARBA00006175"/>
    </source>
</evidence>
<dbReference type="SUPFAM" id="SSF81338">
    <property type="entry name" value="Aquaporin-like"/>
    <property type="match status" value="1"/>
</dbReference>
<comment type="caution">
    <text evidence="9">The sequence shown here is derived from an EMBL/GenBank/DDBJ whole genome shotgun (WGS) entry which is preliminary data.</text>
</comment>
<dbReference type="InterPro" id="IPR000425">
    <property type="entry name" value="MIP"/>
</dbReference>
<dbReference type="Gene3D" id="1.20.1080.10">
    <property type="entry name" value="Glycerol uptake facilitator protein"/>
    <property type="match status" value="1"/>
</dbReference>
<keyword evidence="4 7" id="KW-0812">Transmembrane</keyword>
<dbReference type="PROSITE" id="PS00221">
    <property type="entry name" value="MIP"/>
    <property type="match status" value="1"/>
</dbReference>
<dbReference type="PANTHER" id="PTHR43829">
    <property type="entry name" value="AQUAPORIN OR AQUAGLYCEROPORIN RELATED"/>
    <property type="match status" value="1"/>
</dbReference>
<keyword evidence="3 7" id="KW-0813">Transport</keyword>
<comment type="similarity">
    <text evidence="2 7">Belongs to the MIP/aquaporin (TC 1.A.8) family.</text>
</comment>
<evidence type="ECO:0000256" key="7">
    <source>
        <dbReference type="RuleBase" id="RU000477"/>
    </source>
</evidence>
<dbReference type="GO" id="GO:0005886">
    <property type="term" value="C:plasma membrane"/>
    <property type="evidence" value="ECO:0007669"/>
    <property type="project" value="TreeGrafter"/>
</dbReference>
<evidence type="ECO:0000256" key="5">
    <source>
        <dbReference type="ARBA" id="ARBA00022989"/>
    </source>
</evidence>
<protein>
    <submittedName>
        <fullName evidence="9">Aquaporin family protein</fullName>
    </submittedName>
</protein>
<feature type="transmembrane region" description="Helical" evidence="8">
    <location>
        <begin position="98"/>
        <end position="120"/>
    </location>
</feature>
<sequence length="252" mass="24766">MDPVVTVLASEGAGTAVLLLLGVGVSANATLTDTFGRGGGYLMVALGWSLGVFAGVYVAHPSGAHLNPAVTLAITAQSLLPGGPTELAPGIPVSLVTVLAYLVAELGGAFAGAVAAWAVYRPHFDRHPEPRETLGALATAPAVRSGPSNVLGEGVATFVLVLVLLVLARTPTELGPLASALVVLAVGLGLGGTTGWAINPARDLAGRLAHAVLPIAGKGPSDWAYAWVPVVGPVAGGVLGGLAAHALGAVGG</sequence>
<dbReference type="EMBL" id="JAEINH010000002">
    <property type="protein sequence ID" value="MBI9113937.1"/>
    <property type="molecule type" value="Genomic_DNA"/>
</dbReference>
<dbReference type="InterPro" id="IPR022357">
    <property type="entry name" value="MIP_CS"/>
</dbReference>
<evidence type="ECO:0000256" key="3">
    <source>
        <dbReference type="ARBA" id="ARBA00022448"/>
    </source>
</evidence>
<keyword evidence="6 8" id="KW-0472">Membrane</keyword>
<comment type="subcellular location">
    <subcellularLocation>
        <location evidence="1">Membrane</location>
        <topology evidence="1">Multi-pass membrane protein</topology>
    </subcellularLocation>
</comment>
<keyword evidence="10" id="KW-1185">Reference proteome</keyword>
<keyword evidence="5 8" id="KW-1133">Transmembrane helix</keyword>
<accession>A0A934M673</accession>
<feature type="transmembrane region" description="Helical" evidence="8">
    <location>
        <begin position="12"/>
        <end position="31"/>
    </location>
</feature>
<evidence type="ECO:0000256" key="1">
    <source>
        <dbReference type="ARBA" id="ARBA00004141"/>
    </source>
</evidence>
<evidence type="ECO:0000256" key="6">
    <source>
        <dbReference type="ARBA" id="ARBA00023136"/>
    </source>
</evidence>
<name>A0A934M673_9MICO</name>
<evidence type="ECO:0000313" key="10">
    <source>
        <dbReference type="Proteomes" id="UP000602087"/>
    </source>
</evidence>
<dbReference type="Proteomes" id="UP000602087">
    <property type="component" value="Unassembled WGS sequence"/>
</dbReference>
<dbReference type="PANTHER" id="PTHR43829:SF9">
    <property type="entry name" value="AQUAPORIN-9"/>
    <property type="match status" value="1"/>
</dbReference>
<evidence type="ECO:0000256" key="8">
    <source>
        <dbReference type="SAM" id="Phobius"/>
    </source>
</evidence>
<gene>
    <name evidence="9" type="ORF">JAV76_02770</name>
</gene>
<organism evidence="9 10">
    <name type="scientific">Sanguibacter suaedae</name>
    <dbReference type="NCBI Taxonomy" id="2795737"/>
    <lineage>
        <taxon>Bacteria</taxon>
        <taxon>Bacillati</taxon>
        <taxon>Actinomycetota</taxon>
        <taxon>Actinomycetes</taxon>
        <taxon>Micrococcales</taxon>
        <taxon>Sanguibacteraceae</taxon>
        <taxon>Sanguibacter</taxon>
    </lineage>
</organism>
<dbReference type="Pfam" id="PF00230">
    <property type="entry name" value="MIP"/>
    <property type="match status" value="1"/>
</dbReference>